<protein>
    <submittedName>
        <fullName evidence="1">Uncharacterized protein</fullName>
    </submittedName>
</protein>
<dbReference type="EMBL" id="LNCD01000101">
    <property type="protein sequence ID" value="KWV47971.1"/>
    <property type="molecule type" value="Genomic_DNA"/>
</dbReference>
<dbReference type="Proteomes" id="UP000068164">
    <property type="component" value="Unassembled WGS sequence"/>
</dbReference>
<name>A0A109JFM3_9HYPH</name>
<gene>
    <name evidence="1" type="ORF">AS026_12950</name>
</gene>
<keyword evidence="2" id="KW-1185">Reference proteome</keyword>
<dbReference type="OrthoDB" id="8399396at2"/>
<organism evidence="1 2">
    <name type="scientific">Rhizobium altiplani</name>
    <dbReference type="NCBI Taxonomy" id="1864509"/>
    <lineage>
        <taxon>Bacteria</taxon>
        <taxon>Pseudomonadati</taxon>
        <taxon>Pseudomonadota</taxon>
        <taxon>Alphaproteobacteria</taxon>
        <taxon>Hyphomicrobiales</taxon>
        <taxon>Rhizobiaceae</taxon>
        <taxon>Rhizobium/Agrobacterium group</taxon>
        <taxon>Rhizobium</taxon>
    </lineage>
</organism>
<evidence type="ECO:0000313" key="1">
    <source>
        <dbReference type="EMBL" id="KWV47971.1"/>
    </source>
</evidence>
<evidence type="ECO:0000313" key="2">
    <source>
        <dbReference type="Proteomes" id="UP000068164"/>
    </source>
</evidence>
<comment type="caution">
    <text evidence="1">The sequence shown here is derived from an EMBL/GenBank/DDBJ whole genome shotgun (WGS) entry which is preliminary data.</text>
</comment>
<dbReference type="RefSeq" id="WP_062372070.1">
    <property type="nucleotide sequence ID" value="NZ_LNCD01000101.1"/>
</dbReference>
<reference evidence="1 2" key="1">
    <citation type="submission" date="2015-11" db="EMBL/GenBank/DDBJ databases">
        <title>Draft Genome Sequence of the Strain BR 10423 (Rhizobium sp.) isolated from nodules of Mimosa pudica.</title>
        <authorList>
            <person name="Barauna A.C."/>
            <person name="Zilli J.E."/>
            <person name="Simoes-Araujo J.L."/>
            <person name="Reis V.M."/>
            <person name="James E.K."/>
            <person name="Reis F.B.Jr."/>
            <person name="Rouws L.F."/>
            <person name="Passos S.R."/>
            <person name="Gois S.R."/>
        </authorList>
    </citation>
    <scope>NUCLEOTIDE SEQUENCE [LARGE SCALE GENOMIC DNA]</scope>
    <source>
        <strain evidence="1 2">BR10423</strain>
    </source>
</reference>
<sequence length="80" mass="8607">MQSGLATITIADDGHSEHVAFELSGRSGLLFAQQELLVRAKNAKAVRLAFLTARSEHLIRIGNVDASCANFSILQDLNPS</sequence>
<dbReference type="AlphaFoldDB" id="A0A109JFM3"/>
<accession>A0A109JFM3</accession>
<proteinExistence type="predicted"/>